<dbReference type="Gene3D" id="3.40.50.1820">
    <property type="entry name" value="alpha/beta hydrolase"/>
    <property type="match status" value="1"/>
</dbReference>
<dbReference type="Proteomes" id="UP000179467">
    <property type="component" value="Unassembled WGS sequence"/>
</dbReference>
<protein>
    <submittedName>
        <fullName evidence="2">Carboxymethylenebutenolidase</fullName>
        <ecNumber evidence="2">3.1.1.45</ecNumber>
    </submittedName>
</protein>
<dbReference type="SUPFAM" id="SSF53474">
    <property type="entry name" value="alpha/beta-Hydrolases"/>
    <property type="match status" value="1"/>
</dbReference>
<dbReference type="InterPro" id="IPR051049">
    <property type="entry name" value="Dienelactone_hydrolase-like"/>
</dbReference>
<proteinExistence type="predicted"/>
<name>A0A1S1H8U4_9SPHN</name>
<reference evidence="2 3" key="1">
    <citation type="submission" date="2016-09" db="EMBL/GenBank/DDBJ databases">
        <title>Metabolic pathway, cell adaptation mechanisms and a novel monoxygenase revealed through proteogenomic-transcription analysis of a Sphingomonas haloaromaticamans strain degrading the fungicide ortho-phenylphenol.</title>
        <authorList>
            <person name="Perruchon C."/>
            <person name="Papadopoulou E.S."/>
            <person name="Rousidou C."/>
            <person name="Vasileiadis S."/>
            <person name="Tanou G."/>
            <person name="Amoutzias G."/>
            <person name="Molassiotis A."/>
            <person name="Karpouzas D.G."/>
        </authorList>
    </citation>
    <scope>NUCLEOTIDE SEQUENCE [LARGE SCALE GENOMIC DNA]</scope>
    <source>
        <strain evidence="2 3">P3</strain>
    </source>
</reference>
<dbReference type="OrthoDB" id="9771666at2"/>
<feature type="domain" description="Dienelactone hydrolase" evidence="1">
    <location>
        <begin position="16"/>
        <end position="229"/>
    </location>
</feature>
<gene>
    <name evidence="2" type="primary">clcD_2</name>
    <name evidence="2" type="ORF">BHE75_00044</name>
</gene>
<dbReference type="InterPro" id="IPR002925">
    <property type="entry name" value="Dienelactn_hydro"/>
</dbReference>
<dbReference type="GO" id="GO:0008806">
    <property type="term" value="F:carboxymethylenebutenolidase activity"/>
    <property type="evidence" value="ECO:0007669"/>
    <property type="project" value="UniProtKB-EC"/>
</dbReference>
<evidence type="ECO:0000313" key="2">
    <source>
        <dbReference type="EMBL" id="OHT18076.1"/>
    </source>
</evidence>
<dbReference type="AlphaFoldDB" id="A0A1S1H8U4"/>
<sequence length="231" mass="24796">MGKTITIEALDGSGTFNAYVAEPAGGSPKAAVVVIQEVFGINAGIRDKADSLAKEGYLAIAPDLFWRLEPGIELDPDTQLQQALDLFPRFDQQKGIEDIEATIRTARALVNGGKVGAVGYCLGGRLAYMTAARTDIDASVGYYAVGIDGLLGESHAIARPLMLHIAGNDGFVPPEVQKKMHEGLDNHPRVTLWDYPGLDHGFATQFGKRRVDDAARLADSRTSAFFAEHLA</sequence>
<organism evidence="2 3">
    <name type="scientific">Edaphosphingomonas haloaromaticamans</name>
    <dbReference type="NCBI Taxonomy" id="653954"/>
    <lineage>
        <taxon>Bacteria</taxon>
        <taxon>Pseudomonadati</taxon>
        <taxon>Pseudomonadota</taxon>
        <taxon>Alphaproteobacteria</taxon>
        <taxon>Sphingomonadales</taxon>
        <taxon>Rhizorhabdaceae</taxon>
        <taxon>Edaphosphingomonas</taxon>
    </lineage>
</organism>
<dbReference type="PANTHER" id="PTHR46623:SF6">
    <property type="entry name" value="ALPHA_BETA-HYDROLASES SUPERFAMILY PROTEIN"/>
    <property type="match status" value="1"/>
</dbReference>
<evidence type="ECO:0000259" key="1">
    <source>
        <dbReference type="Pfam" id="PF01738"/>
    </source>
</evidence>
<dbReference type="Pfam" id="PF01738">
    <property type="entry name" value="DLH"/>
    <property type="match status" value="1"/>
</dbReference>
<dbReference type="RefSeq" id="WP_015458757.1">
    <property type="nucleotide sequence ID" value="NZ_MIPT01000001.1"/>
</dbReference>
<evidence type="ECO:0000313" key="3">
    <source>
        <dbReference type="Proteomes" id="UP000179467"/>
    </source>
</evidence>
<keyword evidence="3" id="KW-1185">Reference proteome</keyword>
<dbReference type="EC" id="3.1.1.45" evidence="2"/>
<accession>A0A1S1H8U4</accession>
<dbReference type="InterPro" id="IPR029058">
    <property type="entry name" value="AB_hydrolase_fold"/>
</dbReference>
<keyword evidence="2" id="KW-0378">Hydrolase</keyword>
<dbReference type="EMBL" id="MIPT01000001">
    <property type="protein sequence ID" value="OHT18076.1"/>
    <property type="molecule type" value="Genomic_DNA"/>
</dbReference>
<dbReference type="PANTHER" id="PTHR46623">
    <property type="entry name" value="CARBOXYMETHYLENEBUTENOLIDASE-RELATED"/>
    <property type="match status" value="1"/>
</dbReference>
<comment type="caution">
    <text evidence="2">The sequence shown here is derived from an EMBL/GenBank/DDBJ whole genome shotgun (WGS) entry which is preliminary data.</text>
</comment>